<comment type="caution">
    <text evidence="1">The sequence shown here is derived from an EMBL/GenBank/DDBJ whole genome shotgun (WGS) entry which is preliminary data.</text>
</comment>
<keyword evidence="2" id="KW-1185">Reference proteome</keyword>
<proteinExistence type="predicted"/>
<dbReference type="Proteomes" id="UP001165101">
    <property type="component" value="Unassembled WGS sequence"/>
</dbReference>
<evidence type="ECO:0000313" key="1">
    <source>
        <dbReference type="EMBL" id="GME97294.1"/>
    </source>
</evidence>
<organism evidence="1 2">
    <name type="scientific">Candida boidinii</name>
    <name type="common">Yeast</name>
    <dbReference type="NCBI Taxonomy" id="5477"/>
    <lineage>
        <taxon>Eukaryota</taxon>
        <taxon>Fungi</taxon>
        <taxon>Dikarya</taxon>
        <taxon>Ascomycota</taxon>
        <taxon>Saccharomycotina</taxon>
        <taxon>Pichiomycetes</taxon>
        <taxon>Pichiales</taxon>
        <taxon>Pichiaceae</taxon>
        <taxon>Ogataea</taxon>
        <taxon>Ogataea/Candida clade</taxon>
    </lineage>
</organism>
<name>A0ACB5TX80_CANBO</name>
<gene>
    <name evidence="1" type="ORF">Cboi01_000456300</name>
</gene>
<dbReference type="EMBL" id="BSXV01002997">
    <property type="protein sequence ID" value="GME97294.1"/>
    <property type="molecule type" value="Genomic_DNA"/>
</dbReference>
<sequence>MTIKKSIFTSPFLYSKDEHEDLFKIDKNFKNKNKKTIKLKKSSNLLDDFQSGNTNLDDIFSFPSRPSSSSSLTNNNESDLALSLNSSRSIISSTSFASPSSPPPNIFNRNDFSFQDYLNDFNLEHNITGCTPDLDFTNITKTTIVCSTDDENSDVDDYDSDDDDDDSCDSSCDHHNNNQTKKLNKKIKLDSSYRNINNNNKNDFLCESTFQDINSSNEKLTNTKDTNLVGDLLYDLSLDELDFQIRSNNKEESLDNKENQNDLISIEFNKNLKNIINNDDQVDEEEGEEEEESFDEFLQVENSFNDFEFENMIDANERQTKTNKNKQSQLKQNQIGNQAPFIYQDPEHEQVIFLMIN</sequence>
<protein>
    <submittedName>
        <fullName evidence="1">Unnamed protein product</fullName>
    </submittedName>
</protein>
<evidence type="ECO:0000313" key="2">
    <source>
        <dbReference type="Proteomes" id="UP001165101"/>
    </source>
</evidence>
<accession>A0ACB5TX80</accession>
<reference evidence="1" key="1">
    <citation type="submission" date="2023-04" db="EMBL/GenBank/DDBJ databases">
        <title>Candida boidinii NBRC 1967.</title>
        <authorList>
            <person name="Ichikawa N."/>
            <person name="Sato H."/>
            <person name="Tonouchi N."/>
        </authorList>
    </citation>
    <scope>NUCLEOTIDE SEQUENCE</scope>
    <source>
        <strain evidence="1">NBRC 1967</strain>
    </source>
</reference>